<evidence type="ECO:0000313" key="1">
    <source>
        <dbReference type="EMBL" id="MBS0031442.1"/>
    </source>
</evidence>
<organism evidence="1 2">
    <name type="scientific">Chitinophaga hostae</name>
    <dbReference type="NCBI Taxonomy" id="2831022"/>
    <lineage>
        <taxon>Bacteria</taxon>
        <taxon>Pseudomonadati</taxon>
        <taxon>Bacteroidota</taxon>
        <taxon>Chitinophagia</taxon>
        <taxon>Chitinophagales</taxon>
        <taxon>Chitinophagaceae</taxon>
        <taxon>Chitinophaga</taxon>
    </lineage>
</organism>
<dbReference type="EMBL" id="JAGTXB010000022">
    <property type="protein sequence ID" value="MBS0031442.1"/>
    <property type="molecule type" value="Genomic_DNA"/>
</dbReference>
<sequence>MKIVIYAQAVDKAGQICATQPRCIKGSLLRRPFFSMYQLPPAGNSIVNPLTNFKMKTPYLYIVLLLALFGCSKKEAKKSEQLDQIDVKKISAFQSVVGNDIMAFYSFIETPVNGTFGIKHYQTLAPSTPARTVSSTLQFGGAFYDANNNIIPGGDITFGKILAHPYQSNGFFYSLKNAEPSAAANPRDHIGEYTSVQGTIQNIAVNPVYSPPTRSGAGNARTPAVSTGTLYFPLRLDLGIGKMQTQQYGNDSYFTMVCYVKDQTGSYDLYWNADPQNDKGIVIVLEYDDGLQGNLGTSTSPWPPKDRKRYTALRVPDNGKYTLSYQDIVNAMGVMFDKATLTVTIGRANYSFVNSPTGLEKYAIYTATASEMMLVINAIFPPRP</sequence>
<protein>
    <recommendedName>
        <fullName evidence="3">DUF4374 domain-containing protein</fullName>
    </recommendedName>
</protein>
<dbReference type="RefSeq" id="WP_211976603.1">
    <property type="nucleotide sequence ID" value="NZ_CBFHAM010000063.1"/>
</dbReference>
<name>A0ABS5JA14_9BACT</name>
<evidence type="ECO:0000313" key="2">
    <source>
        <dbReference type="Proteomes" id="UP000676386"/>
    </source>
</evidence>
<accession>A0ABS5JA14</accession>
<dbReference type="Proteomes" id="UP000676386">
    <property type="component" value="Unassembled WGS sequence"/>
</dbReference>
<comment type="caution">
    <text evidence="1">The sequence shown here is derived from an EMBL/GenBank/DDBJ whole genome shotgun (WGS) entry which is preliminary data.</text>
</comment>
<gene>
    <name evidence="1" type="ORF">KE626_29200</name>
</gene>
<proteinExistence type="predicted"/>
<evidence type="ECO:0008006" key="3">
    <source>
        <dbReference type="Google" id="ProtNLM"/>
    </source>
</evidence>
<keyword evidence="2" id="KW-1185">Reference proteome</keyword>
<reference evidence="1 2" key="1">
    <citation type="submission" date="2021-04" db="EMBL/GenBank/DDBJ databases">
        <title>Chitinophaga sp. nov., isolated from the rhizosphere soil.</title>
        <authorList>
            <person name="He S."/>
        </authorList>
    </citation>
    <scope>NUCLEOTIDE SEQUENCE [LARGE SCALE GENOMIC DNA]</scope>
    <source>
        <strain evidence="1 2">2R12</strain>
    </source>
</reference>